<dbReference type="RefSeq" id="WP_142641136.1">
    <property type="nucleotide sequence ID" value="NZ_VDGI01000002.1"/>
</dbReference>
<dbReference type="EMBL" id="VDGI01000002">
    <property type="protein sequence ID" value="TQR21245.1"/>
    <property type="molecule type" value="Genomic_DNA"/>
</dbReference>
<gene>
    <name evidence="1" type="ORF">FG384_03290</name>
</gene>
<comment type="caution">
    <text evidence="1">The sequence shown here is derived from an EMBL/GenBank/DDBJ whole genome shotgun (WGS) entry which is preliminary data.</text>
</comment>
<keyword evidence="2" id="KW-1185">Reference proteome</keyword>
<reference evidence="1 2" key="1">
    <citation type="submission" date="2019-06" db="EMBL/GenBank/DDBJ databases">
        <title>Psychrobacillus vulpis sp. nov., a new species isolated from feces of a red fox that inhabits in The Tablas de Daimiel Natural Park, Albacete, Spain.</title>
        <authorList>
            <person name="Rodriguez M."/>
            <person name="Reina J.C."/>
            <person name="Bejar V."/>
            <person name="Llamas I."/>
        </authorList>
    </citation>
    <scope>NUCLEOTIDE SEQUENCE [LARGE SCALE GENOMIC DNA]</scope>
    <source>
        <strain evidence="1 2">Z8</strain>
    </source>
</reference>
<dbReference type="OrthoDB" id="2973509at2"/>
<name>A0A544TUY5_9BACI</name>
<dbReference type="Proteomes" id="UP000316626">
    <property type="component" value="Unassembled WGS sequence"/>
</dbReference>
<sequence>MSTNVNLTVALPGKNNTTATYSNPVSSNLSISTVTITGPNPSGHVFLNVYKVSAGTVDVSFDYTGSNGATGKMTWTFTFQ</sequence>
<organism evidence="1 2">
    <name type="scientific">Psychrobacillus vulpis</name>
    <dbReference type="NCBI Taxonomy" id="2325572"/>
    <lineage>
        <taxon>Bacteria</taxon>
        <taxon>Bacillati</taxon>
        <taxon>Bacillota</taxon>
        <taxon>Bacilli</taxon>
        <taxon>Bacillales</taxon>
        <taxon>Bacillaceae</taxon>
        <taxon>Psychrobacillus</taxon>
    </lineage>
</organism>
<evidence type="ECO:0000313" key="2">
    <source>
        <dbReference type="Proteomes" id="UP000316626"/>
    </source>
</evidence>
<proteinExistence type="predicted"/>
<protein>
    <submittedName>
        <fullName evidence="1">Uncharacterized protein</fullName>
    </submittedName>
</protein>
<dbReference type="AlphaFoldDB" id="A0A544TUY5"/>
<accession>A0A544TUY5</accession>
<evidence type="ECO:0000313" key="1">
    <source>
        <dbReference type="EMBL" id="TQR21245.1"/>
    </source>
</evidence>